<dbReference type="PANTHER" id="PTHR10359">
    <property type="entry name" value="A/G-SPECIFIC ADENINE GLYCOSYLASE/ENDONUCLEASE III"/>
    <property type="match status" value="1"/>
</dbReference>
<keyword evidence="10" id="KW-0326">Glycosidase</keyword>
<dbReference type="CDD" id="cd00056">
    <property type="entry name" value="ENDO3c"/>
    <property type="match status" value="1"/>
</dbReference>
<evidence type="ECO:0000256" key="8">
    <source>
        <dbReference type="ARBA" id="ARBA00023014"/>
    </source>
</evidence>
<dbReference type="SMART" id="SM00478">
    <property type="entry name" value="ENDO3c"/>
    <property type="match status" value="1"/>
</dbReference>
<keyword evidence="6" id="KW-0378">Hydrolase</keyword>
<dbReference type="GO" id="GO:0046872">
    <property type="term" value="F:metal ion binding"/>
    <property type="evidence" value="ECO:0007669"/>
    <property type="project" value="UniProtKB-KW"/>
</dbReference>
<comment type="similarity">
    <text evidence="2">Belongs to the Nth/MutY family.</text>
</comment>
<evidence type="ECO:0000313" key="12">
    <source>
        <dbReference type="EMBL" id="HGM59260.1"/>
    </source>
</evidence>
<accession>A0A7C4D7Z6</accession>
<proteinExistence type="inferred from homology"/>
<dbReference type="EMBL" id="DTBJ01000057">
    <property type="protein sequence ID" value="HGM59260.1"/>
    <property type="molecule type" value="Genomic_DNA"/>
</dbReference>
<gene>
    <name evidence="12" type="ORF">ENU14_06735</name>
</gene>
<dbReference type="GO" id="GO:0051539">
    <property type="term" value="F:4 iron, 4 sulfur cluster binding"/>
    <property type="evidence" value="ECO:0007669"/>
    <property type="project" value="UniProtKB-KW"/>
</dbReference>
<dbReference type="GO" id="GO:0004519">
    <property type="term" value="F:endonuclease activity"/>
    <property type="evidence" value="ECO:0007669"/>
    <property type="project" value="UniProtKB-KW"/>
</dbReference>
<dbReference type="SMART" id="SM00525">
    <property type="entry name" value="FES"/>
    <property type="match status" value="1"/>
</dbReference>
<dbReference type="InterPro" id="IPR004035">
    <property type="entry name" value="Endouclease-III_FeS-bd_BS"/>
</dbReference>
<reference evidence="12" key="1">
    <citation type="journal article" date="2020" name="mSystems">
        <title>Genome- and Community-Level Interaction Insights into Carbon Utilization and Element Cycling Functions of Hydrothermarchaeota in Hydrothermal Sediment.</title>
        <authorList>
            <person name="Zhou Z."/>
            <person name="Liu Y."/>
            <person name="Xu W."/>
            <person name="Pan J."/>
            <person name="Luo Z.H."/>
            <person name="Li M."/>
        </authorList>
    </citation>
    <scope>NUCLEOTIDE SEQUENCE [LARGE SCALE GENOMIC DNA]</scope>
    <source>
        <strain evidence="12">SpSt-642</strain>
    </source>
</reference>
<evidence type="ECO:0000259" key="11">
    <source>
        <dbReference type="SMART" id="SM00478"/>
    </source>
</evidence>
<evidence type="ECO:0000256" key="4">
    <source>
        <dbReference type="ARBA" id="ARBA00022723"/>
    </source>
</evidence>
<dbReference type="InterPro" id="IPR011257">
    <property type="entry name" value="DNA_glycosylase"/>
</dbReference>
<keyword evidence="12" id="KW-0540">Nuclease</keyword>
<keyword evidence="5" id="KW-0227">DNA damage</keyword>
<keyword evidence="12" id="KW-0255">Endonuclease</keyword>
<dbReference type="PANTHER" id="PTHR10359:SF18">
    <property type="entry name" value="ENDONUCLEASE III"/>
    <property type="match status" value="1"/>
</dbReference>
<keyword evidence="8" id="KW-0411">Iron-sulfur</keyword>
<evidence type="ECO:0000256" key="9">
    <source>
        <dbReference type="ARBA" id="ARBA00023204"/>
    </source>
</evidence>
<comment type="cofactor">
    <cofactor evidence="1">
        <name>[4Fe-4S] cluster</name>
        <dbReference type="ChEBI" id="CHEBI:49883"/>
    </cofactor>
</comment>
<evidence type="ECO:0000256" key="1">
    <source>
        <dbReference type="ARBA" id="ARBA00001966"/>
    </source>
</evidence>
<evidence type="ECO:0000256" key="3">
    <source>
        <dbReference type="ARBA" id="ARBA00022485"/>
    </source>
</evidence>
<evidence type="ECO:0000256" key="6">
    <source>
        <dbReference type="ARBA" id="ARBA00022801"/>
    </source>
</evidence>
<feature type="domain" description="HhH-GPD" evidence="11">
    <location>
        <begin position="63"/>
        <end position="223"/>
    </location>
</feature>
<dbReference type="InterPro" id="IPR003265">
    <property type="entry name" value="HhH-GPD_domain"/>
</dbReference>
<organism evidence="12">
    <name type="scientific">Staphylothermus marinus</name>
    <dbReference type="NCBI Taxonomy" id="2280"/>
    <lineage>
        <taxon>Archaea</taxon>
        <taxon>Thermoproteota</taxon>
        <taxon>Thermoprotei</taxon>
        <taxon>Desulfurococcales</taxon>
        <taxon>Desulfurococcaceae</taxon>
        <taxon>Staphylothermus</taxon>
    </lineage>
</organism>
<dbReference type="InterPro" id="IPR023170">
    <property type="entry name" value="HhH_base_excis_C"/>
</dbReference>
<dbReference type="GO" id="GO:0006285">
    <property type="term" value="P:base-excision repair, AP site formation"/>
    <property type="evidence" value="ECO:0007669"/>
    <property type="project" value="TreeGrafter"/>
</dbReference>
<comment type="caution">
    <text evidence="12">The sequence shown here is derived from an EMBL/GenBank/DDBJ whole genome shotgun (WGS) entry which is preliminary data.</text>
</comment>
<dbReference type="Pfam" id="PF00730">
    <property type="entry name" value="HhH-GPD"/>
    <property type="match status" value="1"/>
</dbReference>
<dbReference type="GO" id="GO:0019104">
    <property type="term" value="F:DNA N-glycosylase activity"/>
    <property type="evidence" value="ECO:0007669"/>
    <property type="project" value="TreeGrafter"/>
</dbReference>
<keyword evidence="7" id="KW-0408">Iron</keyword>
<evidence type="ECO:0000256" key="10">
    <source>
        <dbReference type="ARBA" id="ARBA00023295"/>
    </source>
</evidence>
<dbReference type="InterPro" id="IPR003651">
    <property type="entry name" value="Endonuclease3_FeS-loop_motif"/>
</dbReference>
<dbReference type="Gene3D" id="1.10.340.30">
    <property type="entry name" value="Hypothetical protein, domain 2"/>
    <property type="match status" value="1"/>
</dbReference>
<name>A0A7C4D7Z6_STAMA</name>
<evidence type="ECO:0000256" key="2">
    <source>
        <dbReference type="ARBA" id="ARBA00008343"/>
    </source>
</evidence>
<dbReference type="SUPFAM" id="SSF48150">
    <property type="entry name" value="DNA-glycosylase"/>
    <property type="match status" value="1"/>
</dbReference>
<dbReference type="PROSITE" id="PS00764">
    <property type="entry name" value="ENDONUCLEASE_III_1"/>
    <property type="match status" value="1"/>
</dbReference>
<dbReference type="AlphaFoldDB" id="A0A7C4D7Z6"/>
<sequence>MNYFRKDLKVLRSMTNISIYNPEYVREIVSQLRNKYSSVNRSDFVIGSVINKPLFDFIIAVILSQNTSDRNAIKAYNNLVKLFGSPLDPVKLLESESSVIINAIKPAGMYSKRYRWITDLAKLFVNKDFVENLVEYVKNNDVDDSRRKLLELPGIGYKTADVILLIYFNKPSFPVDTHIMRITKRLTSLRSLEYEDVRMFWMNNLEPSEYFEVHILLITHGREICRAKKPLCEKCVINKKCRYYSKM</sequence>
<protein>
    <submittedName>
        <fullName evidence="12">Endonuclease III</fullName>
    </submittedName>
</protein>
<dbReference type="Gene3D" id="1.10.1670.10">
    <property type="entry name" value="Helix-hairpin-Helix base-excision DNA repair enzymes (C-terminal)"/>
    <property type="match status" value="1"/>
</dbReference>
<evidence type="ECO:0000256" key="5">
    <source>
        <dbReference type="ARBA" id="ARBA00022763"/>
    </source>
</evidence>
<keyword evidence="3" id="KW-0004">4Fe-4S</keyword>
<evidence type="ECO:0000256" key="7">
    <source>
        <dbReference type="ARBA" id="ARBA00023004"/>
    </source>
</evidence>
<keyword evidence="4" id="KW-0479">Metal-binding</keyword>
<keyword evidence="9" id="KW-0234">DNA repair</keyword>